<keyword evidence="1" id="KW-0812">Transmembrane</keyword>
<evidence type="ECO:0000313" key="4">
    <source>
        <dbReference type="Proteomes" id="UP000618795"/>
    </source>
</evidence>
<keyword evidence="4" id="KW-1185">Reference proteome</keyword>
<evidence type="ECO:0000259" key="2">
    <source>
        <dbReference type="Pfam" id="PF13349"/>
    </source>
</evidence>
<dbReference type="InterPro" id="IPR025164">
    <property type="entry name" value="Toastrack_DUF4097"/>
</dbReference>
<dbReference type="Proteomes" id="UP000618795">
    <property type="component" value="Unassembled WGS sequence"/>
</dbReference>
<evidence type="ECO:0000256" key="1">
    <source>
        <dbReference type="SAM" id="Phobius"/>
    </source>
</evidence>
<dbReference type="Pfam" id="PF13349">
    <property type="entry name" value="DUF4097"/>
    <property type="match status" value="1"/>
</dbReference>
<proteinExistence type="predicted"/>
<name>A0A918MEJ6_9ACTN</name>
<reference evidence="3" key="1">
    <citation type="journal article" date="2014" name="Int. J. Syst. Evol. Microbiol.">
        <title>Complete genome sequence of Corynebacterium casei LMG S-19264T (=DSM 44701T), isolated from a smear-ripened cheese.</title>
        <authorList>
            <consortium name="US DOE Joint Genome Institute (JGI-PGF)"/>
            <person name="Walter F."/>
            <person name="Albersmeier A."/>
            <person name="Kalinowski J."/>
            <person name="Ruckert C."/>
        </authorList>
    </citation>
    <scope>NUCLEOTIDE SEQUENCE</scope>
    <source>
        <strain evidence="3">JCM 4369</strain>
    </source>
</reference>
<organism evidence="3 4">
    <name type="scientific">Streptomyces filipinensis</name>
    <dbReference type="NCBI Taxonomy" id="66887"/>
    <lineage>
        <taxon>Bacteria</taxon>
        <taxon>Bacillati</taxon>
        <taxon>Actinomycetota</taxon>
        <taxon>Actinomycetes</taxon>
        <taxon>Kitasatosporales</taxon>
        <taxon>Streptomycetaceae</taxon>
        <taxon>Streptomyces</taxon>
    </lineage>
</organism>
<dbReference type="RefSeq" id="WP_191877994.1">
    <property type="nucleotide sequence ID" value="NZ_BMTD01000026.1"/>
</dbReference>
<dbReference type="AlphaFoldDB" id="A0A918MEJ6"/>
<dbReference type="EMBL" id="BMTD01000026">
    <property type="protein sequence ID" value="GGV24238.1"/>
    <property type="molecule type" value="Genomic_DNA"/>
</dbReference>
<gene>
    <name evidence="3" type="ORF">GCM10010260_75850</name>
</gene>
<sequence>MASKKRRGIIYGGLAVLVAVIALAGWGTVELLRPNHPYTHSWQADASGRKLLEVHTDGMGVSLSPGDSSHLEVKATGGYDDSAPQVSVKQSGQGLSVVGTCPGGGCSVQLHIKLPADLAVKADTGGPAISASDLKGRLDLRTGSGAIDVDNASGPLNLHTGDGAVTLADSRSARASVTTGAGAVDAGFVSAPTDVNIATGDGAVDLRVPHGSRYYIDATSSDSTPDVQLPVDRNAPHQITVKTHSGGIQVH</sequence>
<feature type="transmembrane region" description="Helical" evidence="1">
    <location>
        <begin position="9"/>
        <end position="29"/>
    </location>
</feature>
<protein>
    <recommendedName>
        <fullName evidence="2">DUF4097 domain-containing protein</fullName>
    </recommendedName>
</protein>
<evidence type="ECO:0000313" key="3">
    <source>
        <dbReference type="EMBL" id="GGV24238.1"/>
    </source>
</evidence>
<feature type="domain" description="DUF4097" evidence="2">
    <location>
        <begin position="116"/>
        <end position="250"/>
    </location>
</feature>
<keyword evidence="1" id="KW-0472">Membrane</keyword>
<dbReference type="Gene3D" id="2.160.20.120">
    <property type="match status" value="1"/>
</dbReference>
<comment type="caution">
    <text evidence="3">The sequence shown here is derived from an EMBL/GenBank/DDBJ whole genome shotgun (WGS) entry which is preliminary data.</text>
</comment>
<keyword evidence="1" id="KW-1133">Transmembrane helix</keyword>
<reference evidence="3" key="2">
    <citation type="submission" date="2020-09" db="EMBL/GenBank/DDBJ databases">
        <authorList>
            <person name="Sun Q."/>
            <person name="Ohkuma M."/>
        </authorList>
    </citation>
    <scope>NUCLEOTIDE SEQUENCE</scope>
    <source>
        <strain evidence="3">JCM 4369</strain>
    </source>
</reference>
<accession>A0A918MEJ6</accession>